<reference evidence="7 8" key="1">
    <citation type="journal article" date="2014" name="Int. J. Syst. Evol. Microbiol.">
        <title>Streptomyces hoynatensis sp. nov., isolated from deep marine sediment.</title>
        <authorList>
            <person name="Veyisoglu A."/>
            <person name="Sahin N."/>
        </authorList>
    </citation>
    <scope>NUCLEOTIDE SEQUENCE [LARGE SCALE GENOMIC DNA]</scope>
    <source>
        <strain evidence="7 8">KCTC 29097</strain>
    </source>
</reference>
<proteinExistence type="predicted"/>
<evidence type="ECO:0000313" key="8">
    <source>
        <dbReference type="Proteomes" id="UP000272474"/>
    </source>
</evidence>
<keyword evidence="5 6" id="KW-0472">Membrane</keyword>
<dbReference type="GO" id="GO:0005886">
    <property type="term" value="C:plasma membrane"/>
    <property type="evidence" value="ECO:0007669"/>
    <property type="project" value="UniProtKB-SubCell"/>
</dbReference>
<comment type="subcellular location">
    <subcellularLocation>
        <location evidence="1">Cell membrane</location>
        <topology evidence="1">Multi-pass membrane protein</topology>
    </subcellularLocation>
</comment>
<evidence type="ECO:0000256" key="1">
    <source>
        <dbReference type="ARBA" id="ARBA00004651"/>
    </source>
</evidence>
<accession>A0A3A9Z2J4</accession>
<evidence type="ECO:0008006" key="9">
    <source>
        <dbReference type="Google" id="ProtNLM"/>
    </source>
</evidence>
<sequence length="429" mass="47340">MFHPDESERDGRGPGVPEKSEHHIIDIAKRGNERVVAQTLRSSAAATIAYAVATWLTPVAAPLLAPLTALLVVQVTLYATLTTGIRRVNAVVVGVLVATGFSSLVGLSWWSLGLLILVALTVGHLAKVSEFVPEVAISAMLVLGVAGHTATALDRVEETVIGAVVGLLFNLVIIPPIWVRSAGEDIEQQARRMRELLMRLSEEADQGRTPVATVAENVEEARRLDQAIAHVDESLIQAEESLRLNPRVKEPLLTRIVLRTGLDTLEVCAVILRTISRTLTDLAARRTDEPLFPADVAPALRELLSNLAGAVDSFAVLITSQVSTDADEAERFLEVELDAARLSREHVAQLLLARVKEHPRQWQLHGSLLADVDRLLDELDTEKRSMHLAEELDRASQETRARHPRLRRLAARFRRRFPRLRRLVTKIQS</sequence>
<evidence type="ECO:0000256" key="6">
    <source>
        <dbReference type="SAM" id="Phobius"/>
    </source>
</evidence>
<evidence type="ECO:0000313" key="7">
    <source>
        <dbReference type="EMBL" id="RKN42380.1"/>
    </source>
</evidence>
<protein>
    <recommendedName>
        <fullName evidence="9">FUSC family protein</fullName>
    </recommendedName>
</protein>
<comment type="caution">
    <text evidence="7">The sequence shown here is derived from an EMBL/GenBank/DDBJ whole genome shotgun (WGS) entry which is preliminary data.</text>
</comment>
<dbReference type="AlphaFoldDB" id="A0A3A9Z2J4"/>
<evidence type="ECO:0000256" key="4">
    <source>
        <dbReference type="ARBA" id="ARBA00022989"/>
    </source>
</evidence>
<dbReference type="OrthoDB" id="4350122at2"/>
<name>A0A3A9Z2J4_9ACTN</name>
<feature type="transmembrane region" description="Helical" evidence="6">
    <location>
        <begin position="131"/>
        <end position="153"/>
    </location>
</feature>
<evidence type="ECO:0000256" key="5">
    <source>
        <dbReference type="ARBA" id="ARBA00023136"/>
    </source>
</evidence>
<dbReference type="InterPro" id="IPR010343">
    <property type="entry name" value="ArAE_1"/>
</dbReference>
<dbReference type="Pfam" id="PF06081">
    <property type="entry name" value="ArAE_1"/>
    <property type="match status" value="1"/>
</dbReference>
<feature type="transmembrane region" description="Helical" evidence="6">
    <location>
        <begin position="88"/>
        <end position="111"/>
    </location>
</feature>
<keyword evidence="4 6" id="KW-1133">Transmembrane helix</keyword>
<keyword evidence="2" id="KW-1003">Cell membrane</keyword>
<keyword evidence="8" id="KW-1185">Reference proteome</keyword>
<gene>
    <name evidence="7" type="ORF">D7294_13245</name>
</gene>
<organism evidence="7 8">
    <name type="scientific">Streptomyces hoynatensis</name>
    <dbReference type="NCBI Taxonomy" id="1141874"/>
    <lineage>
        <taxon>Bacteria</taxon>
        <taxon>Bacillati</taxon>
        <taxon>Actinomycetota</taxon>
        <taxon>Actinomycetes</taxon>
        <taxon>Kitasatosporales</taxon>
        <taxon>Streptomycetaceae</taxon>
        <taxon>Streptomyces</taxon>
    </lineage>
</organism>
<feature type="transmembrane region" description="Helical" evidence="6">
    <location>
        <begin position="160"/>
        <end position="179"/>
    </location>
</feature>
<keyword evidence="3 6" id="KW-0812">Transmembrane</keyword>
<evidence type="ECO:0000256" key="3">
    <source>
        <dbReference type="ARBA" id="ARBA00022692"/>
    </source>
</evidence>
<dbReference type="EMBL" id="RBAL01000006">
    <property type="protein sequence ID" value="RKN42380.1"/>
    <property type="molecule type" value="Genomic_DNA"/>
</dbReference>
<dbReference type="Proteomes" id="UP000272474">
    <property type="component" value="Unassembled WGS sequence"/>
</dbReference>
<evidence type="ECO:0000256" key="2">
    <source>
        <dbReference type="ARBA" id="ARBA00022475"/>
    </source>
</evidence>